<dbReference type="Gene3D" id="3.10.560.10">
    <property type="entry name" value="Outer membrane lipoprotein wza domain like"/>
    <property type="match status" value="1"/>
</dbReference>
<dbReference type="Pfam" id="PF02563">
    <property type="entry name" value="Poly_export"/>
    <property type="match status" value="1"/>
</dbReference>
<keyword evidence="1" id="KW-0732">Signal</keyword>
<dbReference type="InterPro" id="IPR003715">
    <property type="entry name" value="Poly_export_N"/>
</dbReference>
<dbReference type="InterPro" id="IPR049712">
    <property type="entry name" value="Poly_export"/>
</dbReference>
<dbReference type="Proteomes" id="UP000030185">
    <property type="component" value="Unassembled WGS sequence"/>
</dbReference>
<dbReference type="GO" id="GO:0015159">
    <property type="term" value="F:polysaccharide transmembrane transporter activity"/>
    <property type="evidence" value="ECO:0007669"/>
    <property type="project" value="InterPro"/>
</dbReference>
<dbReference type="PANTHER" id="PTHR33619">
    <property type="entry name" value="POLYSACCHARIDE EXPORT PROTEIN GFCE-RELATED"/>
    <property type="match status" value="1"/>
</dbReference>
<keyword evidence="2" id="KW-0472">Membrane</keyword>
<proteinExistence type="predicted"/>
<reference evidence="4 5" key="1">
    <citation type="submission" date="2014-09" db="EMBL/GenBank/DDBJ databases">
        <title>Sporocytophaga myxococcoides PG-01 genome sequencing.</title>
        <authorList>
            <person name="Liu L."/>
            <person name="Gao P.J."/>
            <person name="Chen G.J."/>
            <person name="Wang L.S."/>
        </authorList>
    </citation>
    <scope>NUCLEOTIDE SEQUENCE [LARGE SCALE GENOMIC DNA]</scope>
    <source>
        <strain evidence="4 5">PG-01</strain>
    </source>
</reference>
<evidence type="ECO:0000259" key="3">
    <source>
        <dbReference type="Pfam" id="PF02563"/>
    </source>
</evidence>
<organism evidence="4 5">
    <name type="scientific">Sporocytophaga myxococcoides</name>
    <dbReference type="NCBI Taxonomy" id="153721"/>
    <lineage>
        <taxon>Bacteria</taxon>
        <taxon>Pseudomonadati</taxon>
        <taxon>Bacteroidota</taxon>
        <taxon>Cytophagia</taxon>
        <taxon>Cytophagales</taxon>
        <taxon>Cytophagaceae</taxon>
        <taxon>Sporocytophaga</taxon>
    </lineage>
</organism>
<gene>
    <name evidence="4" type="ORF">MYP_4321</name>
</gene>
<dbReference type="eggNOG" id="COG1596">
    <property type="taxonomic scope" value="Bacteria"/>
</dbReference>
<protein>
    <submittedName>
        <fullName evidence="4">Polysaccharide export periplasmic protein</fullName>
    </submittedName>
</protein>
<evidence type="ECO:0000313" key="5">
    <source>
        <dbReference type="Proteomes" id="UP000030185"/>
    </source>
</evidence>
<keyword evidence="2" id="KW-0812">Transmembrane</keyword>
<dbReference type="AlphaFoldDB" id="A0A098LJC8"/>
<feature type="transmembrane region" description="Helical" evidence="2">
    <location>
        <begin position="239"/>
        <end position="259"/>
    </location>
</feature>
<dbReference type="Gene3D" id="3.30.1950.10">
    <property type="entry name" value="wza like domain"/>
    <property type="match status" value="1"/>
</dbReference>
<dbReference type="PROSITE" id="PS51257">
    <property type="entry name" value="PROKAR_LIPOPROTEIN"/>
    <property type="match status" value="1"/>
</dbReference>
<keyword evidence="2" id="KW-1133">Transmembrane helix</keyword>
<name>A0A098LJC8_9BACT</name>
<evidence type="ECO:0000256" key="1">
    <source>
        <dbReference type="ARBA" id="ARBA00022729"/>
    </source>
</evidence>
<sequence>MSIQRLLLYFICIQLTFGLFSCRMFNHSRMFKTETEIVVDSVRQILKEGTPTYLIQKNDFLEVQIHTNGGERLVDPNNEMMMNQNNYQNRLEKPKYLVRQDGKVRLPMVGEIFLEGKTLREADSLLSLQYSKFYEDPFVITKFGNKRVIVLGPQGGKVIPLENQKLNLVEVIALYGGILENGKAFNIRHIRGDLKNPDVTIVDLSTIEGMKKANLQVEPNDIVYIEPVRRVLSESAREIAPIISVLGTLITLVVLITTVK</sequence>
<dbReference type="EMBL" id="BBLT01000011">
    <property type="protein sequence ID" value="GAL87091.1"/>
    <property type="molecule type" value="Genomic_DNA"/>
</dbReference>
<evidence type="ECO:0000256" key="2">
    <source>
        <dbReference type="SAM" id="Phobius"/>
    </source>
</evidence>
<accession>A0A098LJC8</accession>
<evidence type="ECO:0000313" key="4">
    <source>
        <dbReference type="EMBL" id="GAL87091.1"/>
    </source>
</evidence>
<dbReference type="PANTHER" id="PTHR33619:SF3">
    <property type="entry name" value="POLYSACCHARIDE EXPORT PROTEIN GFCE-RELATED"/>
    <property type="match status" value="1"/>
</dbReference>
<dbReference type="STRING" id="153721.MYP_4321"/>
<keyword evidence="5" id="KW-1185">Reference proteome</keyword>
<comment type="caution">
    <text evidence="4">The sequence shown here is derived from an EMBL/GenBank/DDBJ whole genome shotgun (WGS) entry which is preliminary data.</text>
</comment>
<feature type="domain" description="Polysaccharide export protein N-terminal" evidence="3">
    <location>
        <begin position="50"/>
        <end position="139"/>
    </location>
</feature>